<keyword evidence="2 7" id="KW-0812">Transmembrane</keyword>
<dbReference type="PANTHER" id="PTHR24092:SF157">
    <property type="entry name" value="PHOSPHOLIPID-TRANSPORTING ATPASE"/>
    <property type="match status" value="1"/>
</dbReference>
<dbReference type="InterPro" id="IPR032630">
    <property type="entry name" value="P_typ_ATPase_c"/>
</dbReference>
<dbReference type="Gene3D" id="3.40.50.1000">
    <property type="entry name" value="HAD superfamily/HAD-like"/>
    <property type="match status" value="1"/>
</dbReference>
<evidence type="ECO:0000313" key="9">
    <source>
        <dbReference type="EMBL" id="PWA97903.1"/>
    </source>
</evidence>
<dbReference type="GO" id="GO:0046872">
    <property type="term" value="F:metal ion binding"/>
    <property type="evidence" value="ECO:0007669"/>
    <property type="project" value="UniProtKB-KW"/>
</dbReference>
<keyword evidence="6 7" id="KW-0472">Membrane</keyword>
<evidence type="ECO:0000256" key="4">
    <source>
        <dbReference type="ARBA" id="ARBA00022842"/>
    </source>
</evidence>
<keyword evidence="10" id="KW-1185">Reference proteome</keyword>
<feature type="transmembrane region" description="Helical" evidence="7">
    <location>
        <begin position="340"/>
        <end position="363"/>
    </location>
</feature>
<evidence type="ECO:0000259" key="8">
    <source>
        <dbReference type="Pfam" id="PF16212"/>
    </source>
</evidence>
<evidence type="ECO:0000256" key="5">
    <source>
        <dbReference type="ARBA" id="ARBA00022989"/>
    </source>
</evidence>
<accession>A0A2U1QIT0</accession>
<dbReference type="EMBL" id="PKPP01000095">
    <property type="protein sequence ID" value="PWA97903.1"/>
    <property type="molecule type" value="Genomic_DNA"/>
</dbReference>
<keyword evidence="4" id="KW-0460">Magnesium</keyword>
<reference evidence="9 10" key="1">
    <citation type="journal article" date="2018" name="Mol. Plant">
        <title>The genome of Artemisia annua provides insight into the evolution of Asteraceae family and artemisinin biosynthesis.</title>
        <authorList>
            <person name="Shen Q."/>
            <person name="Zhang L."/>
            <person name="Liao Z."/>
            <person name="Wang S."/>
            <person name="Yan T."/>
            <person name="Shi P."/>
            <person name="Liu M."/>
            <person name="Fu X."/>
            <person name="Pan Q."/>
            <person name="Wang Y."/>
            <person name="Lv Z."/>
            <person name="Lu X."/>
            <person name="Zhang F."/>
            <person name="Jiang W."/>
            <person name="Ma Y."/>
            <person name="Chen M."/>
            <person name="Hao X."/>
            <person name="Li L."/>
            <person name="Tang Y."/>
            <person name="Lv G."/>
            <person name="Zhou Y."/>
            <person name="Sun X."/>
            <person name="Brodelius P.E."/>
            <person name="Rose J.K.C."/>
            <person name="Tang K."/>
        </authorList>
    </citation>
    <scope>NUCLEOTIDE SEQUENCE [LARGE SCALE GENOMIC DNA]</scope>
    <source>
        <strain evidence="10">cv. Huhao1</strain>
        <tissue evidence="9">Leaf</tissue>
    </source>
</reference>
<protein>
    <submittedName>
        <fullName evidence="9">HAD-like domain-containing protein</fullName>
    </submittedName>
</protein>
<dbReference type="InterPro" id="IPR023298">
    <property type="entry name" value="ATPase_P-typ_TM_dom_sf"/>
</dbReference>
<feature type="transmembrane region" description="Helical" evidence="7">
    <location>
        <begin position="301"/>
        <end position="320"/>
    </location>
</feature>
<organism evidence="9 10">
    <name type="scientific">Artemisia annua</name>
    <name type="common">Sweet wormwood</name>
    <dbReference type="NCBI Taxonomy" id="35608"/>
    <lineage>
        <taxon>Eukaryota</taxon>
        <taxon>Viridiplantae</taxon>
        <taxon>Streptophyta</taxon>
        <taxon>Embryophyta</taxon>
        <taxon>Tracheophyta</taxon>
        <taxon>Spermatophyta</taxon>
        <taxon>Magnoliopsida</taxon>
        <taxon>eudicotyledons</taxon>
        <taxon>Gunneridae</taxon>
        <taxon>Pentapetalae</taxon>
        <taxon>asterids</taxon>
        <taxon>campanulids</taxon>
        <taxon>Asterales</taxon>
        <taxon>Asteraceae</taxon>
        <taxon>Asteroideae</taxon>
        <taxon>Anthemideae</taxon>
        <taxon>Artemisiinae</taxon>
        <taxon>Artemisia</taxon>
    </lineage>
</organism>
<dbReference type="SUPFAM" id="SSF56784">
    <property type="entry name" value="HAD-like"/>
    <property type="match status" value="1"/>
</dbReference>
<dbReference type="SUPFAM" id="SSF81665">
    <property type="entry name" value="Calcium ATPase, transmembrane domain M"/>
    <property type="match status" value="1"/>
</dbReference>
<evidence type="ECO:0000256" key="1">
    <source>
        <dbReference type="ARBA" id="ARBA00004141"/>
    </source>
</evidence>
<dbReference type="GO" id="GO:0005886">
    <property type="term" value="C:plasma membrane"/>
    <property type="evidence" value="ECO:0007669"/>
    <property type="project" value="TreeGrafter"/>
</dbReference>
<dbReference type="GO" id="GO:0045332">
    <property type="term" value="P:phospholipid translocation"/>
    <property type="evidence" value="ECO:0007669"/>
    <property type="project" value="TreeGrafter"/>
</dbReference>
<keyword evidence="3" id="KW-0479">Metal-binding</keyword>
<comment type="caution">
    <text evidence="9">The sequence shown here is derived from an EMBL/GenBank/DDBJ whole genome shotgun (WGS) entry which is preliminary data.</text>
</comment>
<dbReference type="STRING" id="35608.A0A2U1QIT0"/>
<dbReference type="OrthoDB" id="377733at2759"/>
<feature type="transmembrane region" description="Helical" evidence="7">
    <location>
        <begin position="274"/>
        <end position="294"/>
    </location>
</feature>
<name>A0A2U1QIT0_ARTAN</name>
<dbReference type="InterPro" id="IPR036412">
    <property type="entry name" value="HAD-like_sf"/>
</dbReference>
<dbReference type="GO" id="GO:0140326">
    <property type="term" value="F:ATPase-coupled intramembrane lipid transporter activity"/>
    <property type="evidence" value="ECO:0007669"/>
    <property type="project" value="TreeGrafter"/>
</dbReference>
<evidence type="ECO:0000256" key="7">
    <source>
        <dbReference type="SAM" id="Phobius"/>
    </source>
</evidence>
<dbReference type="Proteomes" id="UP000245207">
    <property type="component" value="Unassembled WGS sequence"/>
</dbReference>
<evidence type="ECO:0000256" key="3">
    <source>
        <dbReference type="ARBA" id="ARBA00022723"/>
    </source>
</evidence>
<evidence type="ECO:0000256" key="2">
    <source>
        <dbReference type="ARBA" id="ARBA00022692"/>
    </source>
</evidence>
<comment type="subcellular location">
    <subcellularLocation>
        <location evidence="1">Membrane</location>
        <topology evidence="1">Multi-pass membrane protein</topology>
    </subcellularLocation>
</comment>
<dbReference type="Pfam" id="PF16212">
    <property type="entry name" value="PhoLip_ATPase_C"/>
    <property type="match status" value="1"/>
</dbReference>
<feature type="transmembrane region" description="Helical" evidence="7">
    <location>
        <begin position="233"/>
        <end position="254"/>
    </location>
</feature>
<feature type="domain" description="P-type ATPase C-terminal" evidence="8">
    <location>
        <begin position="206"/>
        <end position="370"/>
    </location>
</feature>
<sequence length="395" mass="44711">MSTDIVDEGLEAATKLYLLSIVLERLGDGVRKINTLEYDEWNSSFSKAKATIGPDREKLLDNLSDTIERELVLLGAVAIEDKLQDGVPGCMDKFAWAGVKIWLHTGDKKETAVNIGLSSNLLSHDMQVFHLSLSTDADTNNQLQAMHDDIFKQIQASYQLITDKSPKDGPFDLVIDGRALEIALTNEMKDYFLRLAVNCATVICCRVSPRQKALFPALYQQGQKNIFFGWKQIIGWMANGILTSLLIFILNVYMISPSAFRQGGEVVDIEHLGVVMYTAIVWTVNCQIALIITHFTRIQHIFIWGSISLWYIFLLSYGALSPRFSHREYKLLVEAVGPAPMYWIVILLVVVVSLLPHFIYMVIRMTFYPTDDQVIQQMMYVRKAVVERDGSTETE</sequence>
<dbReference type="PANTHER" id="PTHR24092">
    <property type="entry name" value="PROBABLE PHOSPHOLIPID-TRANSPORTING ATPASE"/>
    <property type="match status" value="1"/>
</dbReference>
<gene>
    <name evidence="9" type="ORF">CTI12_AA024960</name>
</gene>
<keyword evidence="5 7" id="KW-1133">Transmembrane helix</keyword>
<evidence type="ECO:0000256" key="6">
    <source>
        <dbReference type="ARBA" id="ARBA00023136"/>
    </source>
</evidence>
<dbReference type="AlphaFoldDB" id="A0A2U1QIT0"/>
<proteinExistence type="predicted"/>
<evidence type="ECO:0000313" key="10">
    <source>
        <dbReference type="Proteomes" id="UP000245207"/>
    </source>
</evidence>
<dbReference type="InterPro" id="IPR023214">
    <property type="entry name" value="HAD_sf"/>
</dbReference>